<reference evidence="2 3" key="1">
    <citation type="submission" date="2018-12" db="EMBL/GenBank/DDBJ databases">
        <title>Deinococcus radiophilus ATCC 27603 genome sequencing and assembly.</title>
        <authorList>
            <person name="Maclea K.S."/>
            <person name="Maynard C.R."/>
        </authorList>
    </citation>
    <scope>NUCLEOTIDE SEQUENCE [LARGE SCALE GENOMIC DNA]</scope>
    <source>
        <strain evidence="2 3">ATCC 27603</strain>
    </source>
</reference>
<dbReference type="AlphaFoldDB" id="A0A3S0IDS9"/>
<dbReference type="Proteomes" id="UP000277766">
    <property type="component" value="Unassembled WGS sequence"/>
</dbReference>
<accession>A0A3S0IDS9</accession>
<feature type="chain" id="PRO_5018719986" evidence="1">
    <location>
        <begin position="22"/>
        <end position="158"/>
    </location>
</feature>
<evidence type="ECO:0000313" key="3">
    <source>
        <dbReference type="Proteomes" id="UP000277766"/>
    </source>
</evidence>
<organism evidence="2 3">
    <name type="scientific">Deinococcus radiophilus</name>
    <dbReference type="NCBI Taxonomy" id="32062"/>
    <lineage>
        <taxon>Bacteria</taxon>
        <taxon>Thermotogati</taxon>
        <taxon>Deinococcota</taxon>
        <taxon>Deinococci</taxon>
        <taxon>Deinococcales</taxon>
        <taxon>Deinococcaceae</taxon>
        <taxon>Deinococcus</taxon>
    </lineage>
</organism>
<comment type="caution">
    <text evidence="2">The sequence shown here is derived from an EMBL/GenBank/DDBJ whole genome shotgun (WGS) entry which is preliminary data.</text>
</comment>
<keyword evidence="1" id="KW-0732">Signal</keyword>
<gene>
    <name evidence="2" type="ORF">EJ104_02205</name>
</gene>
<proteinExistence type="predicted"/>
<protein>
    <submittedName>
        <fullName evidence="2">Uncharacterized protein</fullName>
    </submittedName>
</protein>
<dbReference type="RefSeq" id="WP_126351115.1">
    <property type="nucleotide sequence ID" value="NZ_CP086380.1"/>
</dbReference>
<feature type="signal peptide" evidence="1">
    <location>
        <begin position="1"/>
        <end position="21"/>
    </location>
</feature>
<dbReference type="OrthoDB" id="9929798at2"/>
<name>A0A3S0IDS9_9DEIO</name>
<keyword evidence="3" id="KW-1185">Reference proteome</keyword>
<evidence type="ECO:0000256" key="1">
    <source>
        <dbReference type="SAM" id="SignalP"/>
    </source>
</evidence>
<evidence type="ECO:0000313" key="2">
    <source>
        <dbReference type="EMBL" id="RTR30334.1"/>
    </source>
</evidence>
<sequence>MRRVGLVVLGALGLCALPAVQAQSSIYQRHDLLGEVYQAASFAPCREWGCHELSRTESGVTVQLLGLDVRLKLSLSPSGRVMGMEAVTPAQGRLNTYWSRLTRQAFGLTLTPQQFAGCFAELRGAQASRVLHGGGGEHYGVQCFRRSGYQGIRLYFDW</sequence>
<dbReference type="EMBL" id="RXPE01000002">
    <property type="protein sequence ID" value="RTR30334.1"/>
    <property type="molecule type" value="Genomic_DNA"/>
</dbReference>